<accession>A0A7R8H124</accession>
<dbReference type="InterPro" id="IPR036305">
    <property type="entry name" value="RGS_sf"/>
</dbReference>
<dbReference type="SMART" id="SM00315">
    <property type="entry name" value="RGS"/>
    <property type="match status" value="1"/>
</dbReference>
<dbReference type="SMART" id="SM00313">
    <property type="entry name" value="PXA"/>
    <property type="match status" value="1"/>
</dbReference>
<dbReference type="Proteomes" id="UP000675881">
    <property type="component" value="Chromosome 1"/>
</dbReference>
<dbReference type="PANTHER" id="PTHR22775">
    <property type="entry name" value="SORTING NEXIN"/>
    <property type="match status" value="1"/>
</dbReference>
<protein>
    <submittedName>
        <fullName evidence="1">SNX14</fullName>
    </submittedName>
</protein>
<dbReference type="PROSITE" id="PS50132">
    <property type="entry name" value="RGS"/>
    <property type="match status" value="1"/>
</dbReference>
<dbReference type="SUPFAM" id="SSF48097">
    <property type="entry name" value="Regulator of G-protein signaling, RGS"/>
    <property type="match status" value="1"/>
</dbReference>
<dbReference type="InterPro" id="IPR003114">
    <property type="entry name" value="Phox_assoc"/>
</dbReference>
<gene>
    <name evidence="1" type="ORF">LSAA_451</name>
</gene>
<dbReference type="SUPFAM" id="SSF64268">
    <property type="entry name" value="PX domain"/>
    <property type="match status" value="1"/>
</dbReference>
<keyword evidence="2" id="KW-1185">Reference proteome</keyword>
<dbReference type="Pfam" id="PF02194">
    <property type="entry name" value="PXA"/>
    <property type="match status" value="1"/>
</dbReference>
<organism evidence="1 2">
    <name type="scientific">Lepeophtheirus salmonis</name>
    <name type="common">Salmon louse</name>
    <name type="synonym">Caligus salmonis</name>
    <dbReference type="NCBI Taxonomy" id="72036"/>
    <lineage>
        <taxon>Eukaryota</taxon>
        <taxon>Metazoa</taxon>
        <taxon>Ecdysozoa</taxon>
        <taxon>Arthropoda</taxon>
        <taxon>Crustacea</taxon>
        <taxon>Multicrustacea</taxon>
        <taxon>Hexanauplia</taxon>
        <taxon>Copepoda</taxon>
        <taxon>Siphonostomatoida</taxon>
        <taxon>Caligidae</taxon>
        <taxon>Lepeophtheirus</taxon>
    </lineage>
</organism>
<dbReference type="InterPro" id="IPR044926">
    <property type="entry name" value="RGS_subdomain_2"/>
</dbReference>
<dbReference type="AlphaFoldDB" id="A0A7R8H124"/>
<dbReference type="InterPro" id="IPR036871">
    <property type="entry name" value="PX_dom_sf"/>
</dbReference>
<dbReference type="Pfam" id="PF00615">
    <property type="entry name" value="RGS"/>
    <property type="match status" value="1"/>
</dbReference>
<dbReference type="Gene3D" id="3.30.1520.10">
    <property type="entry name" value="Phox-like domain"/>
    <property type="match status" value="1"/>
</dbReference>
<reference evidence="1" key="1">
    <citation type="submission" date="2021-02" db="EMBL/GenBank/DDBJ databases">
        <authorList>
            <person name="Bekaert M."/>
        </authorList>
    </citation>
    <scope>NUCLEOTIDE SEQUENCE</scope>
    <source>
        <strain evidence="1">IoA-00</strain>
    </source>
</reference>
<dbReference type="OrthoDB" id="5957963at2759"/>
<sequence length="806" mass="92761">MWFYDPSSFFFGAIIIFSVIIENGPKKIEVPNFFHKWIPQSCTDPWKNIQVAIEIDTALEKTIDQLLQVYVYEWYTSISLDDELTQNLKLIIRYIAANLARRCSMLDLSALITNEITSCCLRHLDGVLRADEIAKSLPYGDVETMRKEFFDLSNINIHEALKSREHESEYLLDLSSCIVPYILPAKEIKCQSIRCLIEDLISGAVLQPIADITPNPDIVNHLLCLAFLTLITLKNYQNPQELRNNLKMDLSAILKNQSALFAFMKFLKEENAISSIQFCLTVEDFNKRIMDPHVNNEELDQLHSEAVNLFDTYLKRSSPHRVNVSIELVEEIRRVLMKPVADIVELRTTTPLFNAYEEVYNYLELEMCPSFHTSEEYFMFLLGKRTDESNDDLDKCGSRVCALASLEDDDDDGISSSKSAEDLPKVMGPIEIKWEMMEENILSLQFDLADVYDDDEEDGLRYSGVNPERRQEFRDLSAWRVSIPRLTAVSSSSMGKPYFVFVIDVQRIDMESKDGHGEDLHWNDAKLPAKSKLFAGKGLDYLQAKQQPFEEYLAKLLQKPSLKESDLLYTFLTSNEEFTLAASKLGLGKMIKNVKLTKEKGQSLQPFIDSFIDSTRPGSPKPRLDCLIKELDSWEERKVKLHPLYGDNAERSLVVGDGNKIRKTFDSSMMENVQGVTDVFIYLALRVFHLNKWKLQLLMSLRLLVKNSLDHIVRYGIAYKLNQLLNSSRIAHLIKLIEDTIFCKEANPRTQKDKLDRQHLAQKERVLNQGLGGFFMALQDPVLNKQLFYQLLDVLVQKLFPEIQRQ</sequence>
<dbReference type="GO" id="GO:0005770">
    <property type="term" value="C:late endosome"/>
    <property type="evidence" value="ECO:0007669"/>
    <property type="project" value="TreeGrafter"/>
</dbReference>
<dbReference type="PANTHER" id="PTHR22775:SF44">
    <property type="entry name" value="SORTING NEXIN-14"/>
    <property type="match status" value="1"/>
</dbReference>
<proteinExistence type="predicted"/>
<dbReference type="Gene3D" id="1.10.167.10">
    <property type="entry name" value="Regulator of G-protein Signalling 4, domain 2"/>
    <property type="match status" value="1"/>
</dbReference>
<dbReference type="EMBL" id="HG994580">
    <property type="protein sequence ID" value="CAF2780999.1"/>
    <property type="molecule type" value="Genomic_DNA"/>
</dbReference>
<name>A0A7R8H124_LEPSM</name>
<evidence type="ECO:0000313" key="2">
    <source>
        <dbReference type="Proteomes" id="UP000675881"/>
    </source>
</evidence>
<dbReference type="InterPro" id="IPR016137">
    <property type="entry name" value="RGS"/>
</dbReference>
<dbReference type="PROSITE" id="PS51207">
    <property type="entry name" value="PXA"/>
    <property type="match status" value="1"/>
</dbReference>
<dbReference type="GO" id="GO:0097352">
    <property type="term" value="P:autophagosome maturation"/>
    <property type="evidence" value="ECO:0007669"/>
    <property type="project" value="TreeGrafter"/>
</dbReference>
<evidence type="ECO:0000313" key="1">
    <source>
        <dbReference type="EMBL" id="CAF2780999.1"/>
    </source>
</evidence>
<dbReference type="GO" id="GO:0035091">
    <property type="term" value="F:phosphatidylinositol binding"/>
    <property type="evidence" value="ECO:0007669"/>
    <property type="project" value="InterPro"/>
</dbReference>